<protein>
    <submittedName>
        <fullName evidence="1">Uncharacterized protein</fullName>
    </submittedName>
</protein>
<dbReference type="EMBL" id="FNYE01000001">
    <property type="protein sequence ID" value="SEI39089.1"/>
    <property type="molecule type" value="Genomic_DNA"/>
</dbReference>
<organism evidence="1 2">
    <name type="scientific">Paraburkholderia diazotrophica</name>
    <dbReference type="NCBI Taxonomy" id="667676"/>
    <lineage>
        <taxon>Bacteria</taxon>
        <taxon>Pseudomonadati</taxon>
        <taxon>Pseudomonadota</taxon>
        <taxon>Betaproteobacteria</taxon>
        <taxon>Burkholderiales</taxon>
        <taxon>Burkholderiaceae</taxon>
        <taxon>Paraburkholderia</taxon>
    </lineage>
</organism>
<dbReference type="Proteomes" id="UP000198866">
    <property type="component" value="Unassembled WGS sequence"/>
</dbReference>
<dbReference type="AlphaFoldDB" id="A0A1H6Q5J9"/>
<dbReference type="STRING" id="667676.SAMN05192539_1001119"/>
<keyword evidence="2" id="KW-1185">Reference proteome</keyword>
<gene>
    <name evidence="1" type="ORF">SAMN05192539_1001119</name>
</gene>
<dbReference type="RefSeq" id="WP_245763084.1">
    <property type="nucleotide sequence ID" value="NZ_FNYE01000001.1"/>
</dbReference>
<name>A0A1H6Q5J9_9BURK</name>
<proteinExistence type="predicted"/>
<evidence type="ECO:0000313" key="2">
    <source>
        <dbReference type="Proteomes" id="UP000198866"/>
    </source>
</evidence>
<reference evidence="2" key="1">
    <citation type="submission" date="2016-10" db="EMBL/GenBank/DDBJ databases">
        <authorList>
            <person name="Varghese N."/>
            <person name="Submissions S."/>
        </authorList>
    </citation>
    <scope>NUCLEOTIDE SEQUENCE [LARGE SCALE GENOMIC DNA]</scope>
    <source>
        <strain evidence="2">LMG 26031</strain>
    </source>
</reference>
<evidence type="ECO:0000313" key="1">
    <source>
        <dbReference type="EMBL" id="SEI39089.1"/>
    </source>
</evidence>
<accession>A0A1H6Q5J9</accession>
<sequence>MLGELNDVIASVALLRDNTGLFADEQDASAALAYLKERRRHRQREAVRLLRKS</sequence>